<dbReference type="STRING" id="675120.N1PPW4"/>
<dbReference type="EMBL" id="KB446538">
    <property type="protein sequence ID" value="EME45427.1"/>
    <property type="molecule type" value="Genomic_DNA"/>
</dbReference>
<protein>
    <recommendedName>
        <fullName evidence="4">Purine nucleoside permease</fullName>
    </recommendedName>
</protein>
<dbReference type="OMA" id="GRFVMTN"/>
<evidence type="ECO:0000313" key="2">
    <source>
        <dbReference type="EMBL" id="EME45427.1"/>
    </source>
</evidence>
<keyword evidence="1" id="KW-0813">Transport</keyword>
<dbReference type="PIRSF" id="PIRSF013171">
    <property type="entry name" value="Pur_nuclsid_perm"/>
    <property type="match status" value="1"/>
</dbReference>
<dbReference type="GO" id="GO:0055085">
    <property type="term" value="P:transmembrane transport"/>
    <property type="evidence" value="ECO:0007669"/>
    <property type="project" value="InterPro"/>
</dbReference>
<evidence type="ECO:0000313" key="3">
    <source>
        <dbReference type="Proteomes" id="UP000016933"/>
    </source>
</evidence>
<proteinExistence type="inferred from homology"/>
<name>N1PPW4_DOTSN</name>
<comment type="similarity">
    <text evidence="1">Belongs to the NUP family.</text>
</comment>
<gene>
    <name evidence="2" type="ORF">DOTSEDRAFT_87779</name>
</gene>
<dbReference type="GO" id="GO:0005783">
    <property type="term" value="C:endoplasmic reticulum"/>
    <property type="evidence" value="ECO:0007669"/>
    <property type="project" value="TreeGrafter"/>
</dbReference>
<evidence type="ECO:0008006" key="4">
    <source>
        <dbReference type="Google" id="ProtNLM"/>
    </source>
</evidence>
<dbReference type="HOGENOM" id="CLU_031475_0_1_1"/>
<dbReference type="PANTHER" id="PTHR38643:SF1">
    <property type="entry name" value="PURINE NUCLEOSIDE PERMEASE C285.05-RELATED"/>
    <property type="match status" value="1"/>
</dbReference>
<keyword evidence="3" id="KW-1185">Reference proteome</keyword>
<reference evidence="3" key="1">
    <citation type="journal article" date="2012" name="PLoS Genet.">
        <title>The genomes of the fungal plant pathogens Cladosporium fulvum and Dothistroma septosporum reveal adaptation to different hosts and lifestyles but also signatures of common ancestry.</title>
        <authorList>
            <person name="de Wit P.J.G.M."/>
            <person name="van der Burgt A."/>
            <person name="Oekmen B."/>
            <person name="Stergiopoulos I."/>
            <person name="Abd-Elsalam K.A."/>
            <person name="Aerts A.L."/>
            <person name="Bahkali A.H."/>
            <person name="Beenen H.G."/>
            <person name="Chettri P."/>
            <person name="Cox M.P."/>
            <person name="Datema E."/>
            <person name="de Vries R.P."/>
            <person name="Dhillon B."/>
            <person name="Ganley A.R."/>
            <person name="Griffiths S.A."/>
            <person name="Guo Y."/>
            <person name="Hamelin R.C."/>
            <person name="Henrissat B."/>
            <person name="Kabir M.S."/>
            <person name="Jashni M.K."/>
            <person name="Kema G."/>
            <person name="Klaubauf S."/>
            <person name="Lapidus A."/>
            <person name="Levasseur A."/>
            <person name="Lindquist E."/>
            <person name="Mehrabi R."/>
            <person name="Ohm R.A."/>
            <person name="Owen T.J."/>
            <person name="Salamov A."/>
            <person name="Schwelm A."/>
            <person name="Schijlen E."/>
            <person name="Sun H."/>
            <person name="van den Burg H.A."/>
            <person name="van Ham R.C.H.J."/>
            <person name="Zhang S."/>
            <person name="Goodwin S.B."/>
            <person name="Grigoriev I.V."/>
            <person name="Collemare J."/>
            <person name="Bradshaw R.E."/>
        </authorList>
    </citation>
    <scope>NUCLEOTIDE SEQUENCE [LARGE SCALE GENOMIC DNA]</scope>
    <source>
        <strain evidence="3">NZE10 / CBS 128990</strain>
    </source>
</reference>
<dbReference type="OrthoDB" id="2331083at2759"/>
<reference evidence="2 3" key="2">
    <citation type="journal article" date="2012" name="PLoS Pathog.">
        <title>Diverse lifestyles and strategies of plant pathogenesis encoded in the genomes of eighteen Dothideomycetes fungi.</title>
        <authorList>
            <person name="Ohm R.A."/>
            <person name="Feau N."/>
            <person name="Henrissat B."/>
            <person name="Schoch C.L."/>
            <person name="Horwitz B.A."/>
            <person name="Barry K.W."/>
            <person name="Condon B.J."/>
            <person name="Copeland A.C."/>
            <person name="Dhillon B."/>
            <person name="Glaser F."/>
            <person name="Hesse C.N."/>
            <person name="Kosti I."/>
            <person name="LaButti K."/>
            <person name="Lindquist E.A."/>
            <person name="Lucas S."/>
            <person name="Salamov A.A."/>
            <person name="Bradshaw R.E."/>
            <person name="Ciuffetti L."/>
            <person name="Hamelin R.C."/>
            <person name="Kema G.H.J."/>
            <person name="Lawrence C."/>
            <person name="Scott J.A."/>
            <person name="Spatafora J.W."/>
            <person name="Turgeon B.G."/>
            <person name="de Wit P.J.G.M."/>
            <person name="Zhong S."/>
            <person name="Goodwin S.B."/>
            <person name="Grigoriev I.V."/>
        </authorList>
    </citation>
    <scope>NUCLEOTIDE SEQUENCE [LARGE SCALE GENOMIC DNA]</scope>
    <source>
        <strain evidence="3">NZE10 / CBS 128990</strain>
    </source>
</reference>
<sequence>MRIVAPKVFIISMFDGEAEAWYNIPDFDIFGQNITVPGFSPIFSQAYCTSSGDVCQMTTGEGEINAAVSMAALWMSGCFDLTSTYFLIAGVGGVNPHIAATGSVTFARYAVQFDLQYEFSHKQVPEDATSGYYPQGANYPDEFHPRDYPGEIYGTEAFELNDNLKQRAVHLALKATLNDTEAAQAYRSKYPYAPANEPPTVVECDTGTSNNYWSGSILGDAFSEYTKLLTNGSGLYCNTQQEDNAILEALMRGGMAGKLDFHRIIIMRTASDFDRAPPNETEVWHLLHAKQEGLAPSVRNLYLAGIEIVRDVVAEWENVYRDGIKAKNYVGDLWNRLRSEVEPDIGTEGIWIN</sequence>
<dbReference type="Pfam" id="PF06516">
    <property type="entry name" value="NUP"/>
    <property type="match status" value="1"/>
</dbReference>
<comment type="function">
    <text evidence="1">Nucleoside permease that transports adenosine and guanosine.</text>
</comment>
<dbReference type="InterPro" id="IPR009486">
    <property type="entry name" value="Pur_nuclsid_perm"/>
</dbReference>
<dbReference type="eggNOG" id="ENOG502QQPU">
    <property type="taxonomic scope" value="Eukaryota"/>
</dbReference>
<accession>N1PPW4</accession>
<dbReference type="AlphaFoldDB" id="N1PPW4"/>
<organism evidence="2 3">
    <name type="scientific">Dothistroma septosporum (strain NZE10 / CBS 128990)</name>
    <name type="common">Red band needle blight fungus</name>
    <name type="synonym">Mycosphaerella pini</name>
    <dbReference type="NCBI Taxonomy" id="675120"/>
    <lineage>
        <taxon>Eukaryota</taxon>
        <taxon>Fungi</taxon>
        <taxon>Dikarya</taxon>
        <taxon>Ascomycota</taxon>
        <taxon>Pezizomycotina</taxon>
        <taxon>Dothideomycetes</taxon>
        <taxon>Dothideomycetidae</taxon>
        <taxon>Mycosphaerellales</taxon>
        <taxon>Mycosphaerellaceae</taxon>
        <taxon>Dothistroma</taxon>
    </lineage>
</organism>
<evidence type="ECO:0000256" key="1">
    <source>
        <dbReference type="PIRNR" id="PIRNR013171"/>
    </source>
</evidence>
<dbReference type="PANTHER" id="PTHR38643">
    <property type="entry name" value="PURINE NUCLEOSIDE PERMEASE C285.05-RELATED"/>
    <property type="match status" value="1"/>
</dbReference>
<dbReference type="Proteomes" id="UP000016933">
    <property type="component" value="Unassembled WGS sequence"/>
</dbReference>